<dbReference type="Proteomes" id="UP000602442">
    <property type="component" value="Unassembled WGS sequence"/>
</dbReference>
<feature type="domain" description="Cell wall hydrolase SleB" evidence="2">
    <location>
        <begin position="117"/>
        <end position="221"/>
    </location>
</feature>
<protein>
    <submittedName>
        <fullName evidence="3">Cell wall hydrolase</fullName>
    </submittedName>
</protein>
<name>A0ABS0N0C5_9SPHN</name>
<keyword evidence="4" id="KW-1185">Reference proteome</keyword>
<dbReference type="GO" id="GO:0016787">
    <property type="term" value="F:hydrolase activity"/>
    <property type="evidence" value="ECO:0007669"/>
    <property type="project" value="UniProtKB-KW"/>
</dbReference>
<dbReference type="InterPro" id="IPR011105">
    <property type="entry name" value="Cell_wall_hydrolase_SleB"/>
</dbReference>
<dbReference type="EMBL" id="JAEANY010000001">
    <property type="protein sequence ID" value="MBH5321421.1"/>
    <property type="molecule type" value="Genomic_DNA"/>
</dbReference>
<evidence type="ECO:0000313" key="4">
    <source>
        <dbReference type="Proteomes" id="UP000602442"/>
    </source>
</evidence>
<reference evidence="3 4" key="1">
    <citation type="submission" date="2020-11" db="EMBL/GenBank/DDBJ databases">
        <title>Erythrobacter sediminis sp. nov., a marine bacterium from a tidal flat of Garorim Bay.</title>
        <authorList>
            <person name="Kim D."/>
            <person name="Yoo Y."/>
            <person name="Kim J.-J."/>
        </authorList>
    </citation>
    <scope>NUCLEOTIDE SEQUENCE [LARGE SCALE GENOMIC DNA]</scope>
    <source>
        <strain evidence="3 4">JGD-13</strain>
    </source>
</reference>
<feature type="chain" id="PRO_5047171117" evidence="1">
    <location>
        <begin position="20"/>
        <end position="222"/>
    </location>
</feature>
<keyword evidence="3" id="KW-0378">Hydrolase</keyword>
<evidence type="ECO:0000256" key="1">
    <source>
        <dbReference type="SAM" id="SignalP"/>
    </source>
</evidence>
<comment type="caution">
    <text evidence="3">The sequence shown here is derived from an EMBL/GenBank/DDBJ whole genome shotgun (WGS) entry which is preliminary data.</text>
</comment>
<evidence type="ECO:0000259" key="2">
    <source>
        <dbReference type="Pfam" id="PF07486"/>
    </source>
</evidence>
<dbReference type="Pfam" id="PF07486">
    <property type="entry name" value="Hydrolase_2"/>
    <property type="match status" value="1"/>
</dbReference>
<evidence type="ECO:0000313" key="3">
    <source>
        <dbReference type="EMBL" id="MBH5321421.1"/>
    </source>
</evidence>
<proteinExistence type="predicted"/>
<feature type="signal peptide" evidence="1">
    <location>
        <begin position="1"/>
        <end position="19"/>
    </location>
</feature>
<dbReference type="RefSeq" id="WP_197920085.1">
    <property type="nucleotide sequence ID" value="NZ_CAWPTA010000006.1"/>
</dbReference>
<dbReference type="Gene3D" id="1.10.10.2520">
    <property type="entry name" value="Cell wall hydrolase SleB, domain 1"/>
    <property type="match status" value="1"/>
</dbReference>
<organism evidence="3 4">
    <name type="scientific">Aurantiacibacter sediminis</name>
    <dbReference type="NCBI Taxonomy" id="2793064"/>
    <lineage>
        <taxon>Bacteria</taxon>
        <taxon>Pseudomonadati</taxon>
        <taxon>Pseudomonadota</taxon>
        <taxon>Alphaproteobacteria</taxon>
        <taxon>Sphingomonadales</taxon>
        <taxon>Erythrobacteraceae</taxon>
        <taxon>Aurantiacibacter</taxon>
    </lineage>
</organism>
<dbReference type="InterPro" id="IPR042047">
    <property type="entry name" value="SleB_dom1"/>
</dbReference>
<gene>
    <name evidence="3" type="ORF">I5L03_02330</name>
</gene>
<sequence>MKISLKRAGAIALASTVFASSFGTAVSGAIAQDQTDPVVAELAQTEFEVPQNAAEPTADEQVRFVASEVVQDVPETPEVEETDASSLRELVHTVDTSGELSREMMCLAQAVYFESRGEPLDGQLAVARVIINRAESDTFPDDYCSVVTQRSQFSFVRGGRIPAPNRGTTAWNRAKAIARIAHRDLWESPADDALYFHATYVRPSWARRMTTRARINNHIFYR</sequence>
<accession>A0ABS0N0C5</accession>
<keyword evidence="1" id="KW-0732">Signal</keyword>